<proteinExistence type="predicted"/>
<dbReference type="NCBIfam" id="NF006579">
    <property type="entry name" value="PRK09104.1"/>
    <property type="match status" value="1"/>
</dbReference>
<evidence type="ECO:0000256" key="1">
    <source>
        <dbReference type="ARBA" id="ARBA00022670"/>
    </source>
</evidence>
<keyword evidence="2" id="KW-0479">Metal-binding</keyword>
<evidence type="ECO:0000259" key="4">
    <source>
        <dbReference type="Pfam" id="PF07687"/>
    </source>
</evidence>
<dbReference type="GO" id="GO:0006508">
    <property type="term" value="P:proteolysis"/>
    <property type="evidence" value="ECO:0007669"/>
    <property type="project" value="UniProtKB-KW"/>
</dbReference>
<keyword evidence="6" id="KW-1185">Reference proteome</keyword>
<dbReference type="GO" id="GO:0008233">
    <property type="term" value="F:peptidase activity"/>
    <property type="evidence" value="ECO:0007669"/>
    <property type="project" value="UniProtKB-KW"/>
</dbReference>
<dbReference type="InterPro" id="IPR011650">
    <property type="entry name" value="Peptidase_M20_dimer"/>
</dbReference>
<dbReference type="HOGENOM" id="CLU_029469_2_1_0"/>
<dbReference type="InterPro" id="IPR051458">
    <property type="entry name" value="Cyt/Met_Dipeptidase"/>
</dbReference>
<keyword evidence="1" id="KW-0645">Protease</keyword>
<dbReference type="Gene3D" id="3.40.630.10">
    <property type="entry name" value="Zn peptidases"/>
    <property type="match status" value="1"/>
</dbReference>
<dbReference type="AlphaFoldDB" id="I0ICK9"/>
<dbReference type="Gene3D" id="3.30.70.360">
    <property type="match status" value="1"/>
</dbReference>
<dbReference type="eggNOG" id="COG0624">
    <property type="taxonomic scope" value="Bacteria"/>
</dbReference>
<dbReference type="SUPFAM" id="SSF53187">
    <property type="entry name" value="Zn-dependent exopeptidases"/>
    <property type="match status" value="1"/>
</dbReference>
<accession>I0ICK9</accession>
<evidence type="ECO:0000256" key="3">
    <source>
        <dbReference type="ARBA" id="ARBA00022801"/>
    </source>
</evidence>
<dbReference type="EMBL" id="AP012338">
    <property type="protein sequence ID" value="BAM02997.1"/>
    <property type="molecule type" value="Genomic_DNA"/>
</dbReference>
<dbReference type="STRING" id="1142394.PSMK_08380"/>
<dbReference type="Proteomes" id="UP000007881">
    <property type="component" value="Chromosome"/>
</dbReference>
<dbReference type="PANTHER" id="PTHR43270">
    <property type="entry name" value="BETA-ALA-HIS DIPEPTIDASE"/>
    <property type="match status" value="1"/>
</dbReference>
<gene>
    <name evidence="5" type="ordered locus">PSMK_08380</name>
</gene>
<evidence type="ECO:0000256" key="2">
    <source>
        <dbReference type="ARBA" id="ARBA00022723"/>
    </source>
</evidence>
<dbReference type="OrthoDB" id="9761532at2"/>
<evidence type="ECO:0000313" key="6">
    <source>
        <dbReference type="Proteomes" id="UP000007881"/>
    </source>
</evidence>
<dbReference type="InterPro" id="IPR002933">
    <property type="entry name" value="Peptidase_M20"/>
</dbReference>
<sequence>MPDAKHPAVQQALEEARDAAVARLVSFLSIPSVSTDPAYGVEVRRGAAWVAQRLEALGFDTETVSSGGGHPVVLGRNAEAGAEKPTVLFYGHYDVQPPDPLELWTSPPFEPAVRPSQTAGDGDAVYARGASDDKGQVACFLEALQGFRDAGVPLPVNVKVLIEGEEECGSRTLPAFLQERGKDLSADVAVVSDTAMWDARTPTLTYGLRGLVYFDLKLHGPDRDLHSGVYGGTLANPATVLARVLGKLFDEDRRIAIPGFYDNVAPLDPAEREEWAALPFTDEGFVGAVGGTASGEAGFSTLERRWARPACDVNGLYGGYMGEGAKTVLPSFAGAKVSFRIPGNMEARRVAALFTEWLEQQEVDGCRWDLENHGEADPVLVRRDSAEIAAAVAACEAIAGVRPALVRSGATIPVIADFKETLGMDTLLLGFGLNADDIHSPDEHFGLDRFHLGARVHAELLGRLAEG</sequence>
<dbReference type="RefSeq" id="WP_014436217.1">
    <property type="nucleotide sequence ID" value="NC_017080.1"/>
</dbReference>
<reference evidence="5 6" key="1">
    <citation type="submission" date="2012-02" db="EMBL/GenBank/DDBJ databases">
        <title>Complete genome sequence of Phycisphaera mikurensis NBRC 102666.</title>
        <authorList>
            <person name="Ankai A."/>
            <person name="Hosoyama A."/>
            <person name="Terui Y."/>
            <person name="Sekine M."/>
            <person name="Fukai R."/>
            <person name="Kato Y."/>
            <person name="Nakamura S."/>
            <person name="Yamada-Narita S."/>
            <person name="Kawakoshi A."/>
            <person name="Fukunaga Y."/>
            <person name="Yamazaki S."/>
            <person name="Fujita N."/>
        </authorList>
    </citation>
    <scope>NUCLEOTIDE SEQUENCE [LARGE SCALE GENOMIC DNA]</scope>
    <source>
        <strain evidence="6">NBRC 102666 / KCTC 22515 / FYK2301M01</strain>
    </source>
</reference>
<protein>
    <submittedName>
        <fullName evidence="5">Putative M20 family peptidase</fullName>
    </submittedName>
</protein>
<keyword evidence="3" id="KW-0378">Hydrolase</keyword>
<dbReference type="Pfam" id="PF01546">
    <property type="entry name" value="Peptidase_M20"/>
    <property type="match status" value="1"/>
</dbReference>
<dbReference type="PATRIC" id="fig|1142394.8.peg.868"/>
<dbReference type="KEGG" id="phm:PSMK_08380"/>
<name>I0ICK9_PHYMF</name>
<evidence type="ECO:0000313" key="5">
    <source>
        <dbReference type="EMBL" id="BAM02997.1"/>
    </source>
</evidence>
<dbReference type="Pfam" id="PF07687">
    <property type="entry name" value="M20_dimer"/>
    <property type="match status" value="1"/>
</dbReference>
<feature type="domain" description="Peptidase M20 dimerisation" evidence="4">
    <location>
        <begin position="206"/>
        <end position="364"/>
    </location>
</feature>
<organism evidence="5 6">
    <name type="scientific">Phycisphaera mikurensis (strain NBRC 102666 / KCTC 22515 / FYK2301M01)</name>
    <dbReference type="NCBI Taxonomy" id="1142394"/>
    <lineage>
        <taxon>Bacteria</taxon>
        <taxon>Pseudomonadati</taxon>
        <taxon>Planctomycetota</taxon>
        <taxon>Phycisphaerae</taxon>
        <taxon>Phycisphaerales</taxon>
        <taxon>Phycisphaeraceae</taxon>
        <taxon>Phycisphaera</taxon>
    </lineage>
</organism>
<dbReference type="GO" id="GO:0046872">
    <property type="term" value="F:metal ion binding"/>
    <property type="evidence" value="ECO:0007669"/>
    <property type="project" value="UniProtKB-KW"/>
</dbReference>
<dbReference type="PANTHER" id="PTHR43270:SF12">
    <property type="entry name" value="SUCCINYL-DIAMINOPIMELATE DESUCCINYLASE"/>
    <property type="match status" value="1"/>
</dbReference>